<dbReference type="STRING" id="1821621.A8C75_21625"/>
<evidence type="ECO:0000313" key="2">
    <source>
        <dbReference type="EMBL" id="ANG64819.1"/>
    </source>
</evidence>
<sequence>MIADTENHAAPADFDDIANVLVGEGVQEISPAELHGLLSGCLVAGARPDPAAWLQLAATFLEIGDFTQEASKVRVLEMFGQALAQLEGTELDFDLMLPDDDELLSLRAACLGQWCQGFLSGFGQYGKQTDDSLSQESREVLSDLSEISQIVADDDDGEEGESNLMQVEEYVRMAALMLFAECNTTPDDSPAEPAAPQTLH</sequence>
<evidence type="ECO:0000313" key="3">
    <source>
        <dbReference type="Proteomes" id="UP000078070"/>
    </source>
</evidence>
<proteinExistence type="inferred from homology"/>
<accession>A0A1A9F4Y5</accession>
<dbReference type="AlphaFoldDB" id="A0A1A9F4Y5"/>
<dbReference type="EMBL" id="CP015839">
    <property type="protein sequence ID" value="ANG64819.1"/>
    <property type="molecule type" value="Genomic_DNA"/>
</dbReference>
<evidence type="ECO:0008006" key="4">
    <source>
        <dbReference type="Google" id="ProtNLM"/>
    </source>
</evidence>
<dbReference type="GO" id="GO:0005829">
    <property type="term" value="C:cytosol"/>
    <property type="evidence" value="ECO:0007669"/>
    <property type="project" value="TreeGrafter"/>
</dbReference>
<evidence type="ECO:0000256" key="1">
    <source>
        <dbReference type="ARBA" id="ARBA00038308"/>
    </source>
</evidence>
<gene>
    <name evidence="2" type="ORF">A8C75_21625</name>
</gene>
<dbReference type="InterPro" id="IPR011978">
    <property type="entry name" value="YgfB-like"/>
</dbReference>
<dbReference type="PANTHER" id="PTHR37528">
    <property type="entry name" value="UPF0149 PROTEIN YGFB"/>
    <property type="match status" value="1"/>
</dbReference>
<protein>
    <recommendedName>
        <fullName evidence="4">YecA family protein</fullName>
    </recommendedName>
</protein>
<keyword evidence="3" id="KW-1185">Reference proteome</keyword>
<dbReference type="InterPro" id="IPR036255">
    <property type="entry name" value="YgfB-like_sf"/>
</dbReference>
<reference evidence="3" key="1">
    <citation type="submission" date="2016-05" db="EMBL/GenBank/DDBJ databases">
        <authorList>
            <person name="Baek K."/>
            <person name="Yang S.-J."/>
        </authorList>
    </citation>
    <scope>NUCLEOTIDE SEQUENCE [LARGE SCALE GENOMIC DNA]</scope>
    <source>
        <strain evidence="3">ST58-10</strain>
    </source>
</reference>
<dbReference type="Proteomes" id="UP000078070">
    <property type="component" value="Chromosome"/>
</dbReference>
<name>A0A1A9F4Y5_9GAMM</name>
<dbReference type="KEGG" id="mars:A8C75_21625"/>
<dbReference type="OrthoDB" id="9783391at2"/>
<dbReference type="RefSeq" id="WP_067386463.1">
    <property type="nucleotide sequence ID" value="NZ_CP015839.1"/>
</dbReference>
<dbReference type="PANTHER" id="PTHR37528:SF1">
    <property type="entry name" value="UPF0149 PROTEIN YGFB"/>
    <property type="match status" value="1"/>
</dbReference>
<dbReference type="Gene3D" id="1.20.120.740">
    <property type="entry name" value="YgfB uncharacterised protein family UPF0149, PF03695"/>
    <property type="match status" value="1"/>
</dbReference>
<reference evidence="2 3" key="2">
    <citation type="journal article" date="2018" name="Int. J. Syst. Evol. Microbiol.">
        <title>Marinobacterium aestuarii sp. nov., a benzene-degrading marine bacterium isolated from estuary sediment.</title>
        <authorList>
            <person name="Bae S.S."/>
            <person name="Jung J."/>
            <person name="Chung D."/>
            <person name="Baek K."/>
        </authorList>
    </citation>
    <scope>NUCLEOTIDE SEQUENCE [LARGE SCALE GENOMIC DNA]</scope>
    <source>
        <strain evidence="2 3">ST58-10</strain>
    </source>
</reference>
<dbReference type="Pfam" id="PF03695">
    <property type="entry name" value="UPF0149"/>
    <property type="match status" value="1"/>
</dbReference>
<dbReference type="SUPFAM" id="SSF101327">
    <property type="entry name" value="YgfB-like"/>
    <property type="match status" value="1"/>
</dbReference>
<organism evidence="2 3">
    <name type="scientific">Marinobacterium aestuarii</name>
    <dbReference type="NCBI Taxonomy" id="1821621"/>
    <lineage>
        <taxon>Bacteria</taxon>
        <taxon>Pseudomonadati</taxon>
        <taxon>Pseudomonadota</taxon>
        <taxon>Gammaproteobacteria</taxon>
        <taxon>Oceanospirillales</taxon>
        <taxon>Oceanospirillaceae</taxon>
        <taxon>Marinobacterium</taxon>
    </lineage>
</organism>
<comment type="similarity">
    <text evidence="1">Belongs to the UPF0149 family.</text>
</comment>